<feature type="domain" description="Pyrroline-5-carboxylate reductase dimerisation" evidence="7">
    <location>
        <begin position="161"/>
        <end position="264"/>
    </location>
</feature>
<dbReference type="InterPro" id="IPR036291">
    <property type="entry name" value="NAD(P)-bd_dom_sf"/>
</dbReference>
<dbReference type="PANTHER" id="PTHR11645:SF0">
    <property type="entry name" value="PYRROLINE-5-CARBOXYLATE REDUCTASE 3"/>
    <property type="match status" value="1"/>
</dbReference>
<dbReference type="Gene3D" id="3.40.50.720">
    <property type="entry name" value="NAD(P)-binding Rossmann-like Domain"/>
    <property type="match status" value="1"/>
</dbReference>
<keyword evidence="2 4" id="KW-0521">NADP</keyword>
<dbReference type="InterPro" id="IPR029036">
    <property type="entry name" value="P5CR_dimer"/>
</dbReference>
<dbReference type="SUPFAM" id="SSF48179">
    <property type="entry name" value="6-phosphogluconate dehydrogenase C-terminal domain-like"/>
    <property type="match status" value="1"/>
</dbReference>
<dbReference type="PANTHER" id="PTHR11645">
    <property type="entry name" value="PYRROLINE-5-CARBOXYLATE REDUCTASE"/>
    <property type="match status" value="1"/>
</dbReference>
<dbReference type="GO" id="GO:0004735">
    <property type="term" value="F:pyrroline-5-carboxylate reductase activity"/>
    <property type="evidence" value="ECO:0007669"/>
    <property type="project" value="UniProtKB-EC"/>
</dbReference>
<evidence type="ECO:0000256" key="2">
    <source>
        <dbReference type="ARBA" id="ARBA00022857"/>
    </source>
</evidence>
<dbReference type="PIRSF" id="PIRSF000193">
    <property type="entry name" value="Pyrrol-5-carb_rd"/>
    <property type="match status" value="1"/>
</dbReference>
<comment type="similarity">
    <text evidence="1 4">Belongs to the pyrroline-5-carboxylate reductase family.</text>
</comment>
<comment type="function">
    <text evidence="4">Catalyzes the reduction of 1-pyrroline-5-carboxylate (PCA) to L-proline.</text>
</comment>
<dbReference type="NCBIfam" id="TIGR00112">
    <property type="entry name" value="proC"/>
    <property type="match status" value="1"/>
</dbReference>
<dbReference type="InterPro" id="IPR008927">
    <property type="entry name" value="6-PGluconate_DH-like_C_sf"/>
</dbReference>
<comment type="pathway">
    <text evidence="4">Amino-acid biosynthesis; L-proline biosynthesis; L-proline from L-glutamate 5-semialdehyde: step 1/1.</text>
</comment>
<dbReference type="Proteomes" id="UP001265259">
    <property type="component" value="Unassembled WGS sequence"/>
</dbReference>
<accession>A0ABU3DDG4</accession>
<dbReference type="RefSeq" id="WP_311689522.1">
    <property type="nucleotide sequence ID" value="NZ_JAVRHL010000001.1"/>
</dbReference>
<dbReference type="EMBL" id="JAVRHL010000001">
    <property type="protein sequence ID" value="MDT0681754.1"/>
    <property type="molecule type" value="Genomic_DNA"/>
</dbReference>
<organism evidence="8 9">
    <name type="scientific">Tropicimonas omnivorans</name>
    <dbReference type="NCBI Taxonomy" id="3075590"/>
    <lineage>
        <taxon>Bacteria</taxon>
        <taxon>Pseudomonadati</taxon>
        <taxon>Pseudomonadota</taxon>
        <taxon>Alphaproteobacteria</taxon>
        <taxon>Rhodobacterales</taxon>
        <taxon>Roseobacteraceae</taxon>
        <taxon>Tropicimonas</taxon>
    </lineage>
</organism>
<dbReference type="EC" id="1.5.1.2" evidence="4 5"/>
<keyword evidence="4" id="KW-0641">Proline biosynthesis</keyword>
<reference evidence="8 9" key="1">
    <citation type="submission" date="2023-09" db="EMBL/GenBank/DDBJ databases">
        <authorList>
            <person name="Rey-Velasco X."/>
        </authorList>
    </citation>
    <scope>NUCLEOTIDE SEQUENCE [LARGE SCALE GENOMIC DNA]</scope>
    <source>
        <strain evidence="8 9">F158</strain>
    </source>
</reference>
<keyword evidence="3 4" id="KW-0560">Oxidoreductase</keyword>
<proteinExistence type="inferred from homology"/>
<protein>
    <recommendedName>
        <fullName evidence="4 5">Pyrroline-5-carboxylate reductase</fullName>
        <shortName evidence="4">P5C reductase</shortName>
        <shortName evidence="4">P5CR</shortName>
        <ecNumber evidence="4 5">1.5.1.2</ecNumber>
    </recommendedName>
    <alternativeName>
        <fullName evidence="4">PCA reductase</fullName>
    </alternativeName>
</protein>
<evidence type="ECO:0000256" key="3">
    <source>
        <dbReference type="ARBA" id="ARBA00023002"/>
    </source>
</evidence>
<gene>
    <name evidence="4 8" type="primary">proC</name>
    <name evidence="8" type="ORF">RM543_03575</name>
</gene>
<keyword evidence="4" id="KW-0963">Cytoplasm</keyword>
<dbReference type="HAMAP" id="MF_01925">
    <property type="entry name" value="P5C_reductase"/>
    <property type="match status" value="1"/>
</dbReference>
<evidence type="ECO:0000256" key="5">
    <source>
        <dbReference type="NCBIfam" id="TIGR00112"/>
    </source>
</evidence>
<keyword evidence="4" id="KW-0028">Amino-acid biosynthesis</keyword>
<comment type="catalytic activity">
    <reaction evidence="4">
        <text>L-proline + NADP(+) = (S)-1-pyrroline-5-carboxylate + NADPH + 2 H(+)</text>
        <dbReference type="Rhea" id="RHEA:14109"/>
        <dbReference type="ChEBI" id="CHEBI:15378"/>
        <dbReference type="ChEBI" id="CHEBI:17388"/>
        <dbReference type="ChEBI" id="CHEBI:57783"/>
        <dbReference type="ChEBI" id="CHEBI:58349"/>
        <dbReference type="ChEBI" id="CHEBI:60039"/>
        <dbReference type="EC" id="1.5.1.2"/>
    </reaction>
</comment>
<evidence type="ECO:0000313" key="9">
    <source>
        <dbReference type="Proteomes" id="UP001265259"/>
    </source>
</evidence>
<dbReference type="InterPro" id="IPR028939">
    <property type="entry name" value="P5C_Rdtase_cat_N"/>
</dbReference>
<dbReference type="InterPro" id="IPR000304">
    <property type="entry name" value="Pyrroline-COOH_reductase"/>
</dbReference>
<evidence type="ECO:0000313" key="8">
    <source>
        <dbReference type="EMBL" id="MDT0681754.1"/>
    </source>
</evidence>
<comment type="subcellular location">
    <subcellularLocation>
        <location evidence="4">Cytoplasm</location>
    </subcellularLocation>
</comment>
<feature type="domain" description="Pyrroline-5-carboxylate reductase catalytic N-terminal" evidence="6">
    <location>
        <begin position="12"/>
        <end position="82"/>
    </location>
</feature>
<name>A0ABU3DDG4_9RHOB</name>
<dbReference type="Pfam" id="PF14748">
    <property type="entry name" value="P5CR_dimer"/>
    <property type="match status" value="1"/>
</dbReference>
<dbReference type="Pfam" id="PF03807">
    <property type="entry name" value="F420_oxidored"/>
    <property type="match status" value="1"/>
</dbReference>
<evidence type="ECO:0000256" key="4">
    <source>
        <dbReference type="HAMAP-Rule" id="MF_01925"/>
    </source>
</evidence>
<comment type="catalytic activity">
    <reaction evidence="4">
        <text>L-proline + NAD(+) = (S)-1-pyrroline-5-carboxylate + NADH + 2 H(+)</text>
        <dbReference type="Rhea" id="RHEA:14105"/>
        <dbReference type="ChEBI" id="CHEBI:15378"/>
        <dbReference type="ChEBI" id="CHEBI:17388"/>
        <dbReference type="ChEBI" id="CHEBI:57540"/>
        <dbReference type="ChEBI" id="CHEBI:57945"/>
        <dbReference type="ChEBI" id="CHEBI:60039"/>
        <dbReference type="EC" id="1.5.1.2"/>
    </reaction>
</comment>
<evidence type="ECO:0000256" key="1">
    <source>
        <dbReference type="ARBA" id="ARBA00005525"/>
    </source>
</evidence>
<evidence type="ECO:0000259" key="6">
    <source>
        <dbReference type="Pfam" id="PF03807"/>
    </source>
</evidence>
<dbReference type="SUPFAM" id="SSF51735">
    <property type="entry name" value="NAD(P)-binding Rossmann-fold domains"/>
    <property type="match status" value="1"/>
</dbReference>
<comment type="caution">
    <text evidence="8">The sequence shown here is derived from an EMBL/GenBank/DDBJ whole genome shotgun (WGS) entry which is preliminary data.</text>
</comment>
<dbReference type="Gene3D" id="1.10.3730.10">
    <property type="entry name" value="ProC C-terminal domain-like"/>
    <property type="match status" value="1"/>
</dbReference>
<evidence type="ECO:0000259" key="7">
    <source>
        <dbReference type="Pfam" id="PF14748"/>
    </source>
</evidence>
<keyword evidence="9" id="KW-1185">Reference proteome</keyword>
<sequence>MDMTDITARGLVILGCGKMGSAMLEGWLAGGLAPQSVTVLDPTPSDFLTSTGCRLNAALPERPALVLLAVKPQIMQDALAQVTHYGGGEVPVLTVAAGLPIRYYERAFGAGTPVIRAMPNTPSAVKRGITAIVGNEGGTGYLDLAEELLSAVGQVVRLESEAQMRTVTGISGCGPAYVFHMVEALTEAGVREGLSEEVAGQLARATISGAGALLDSSDESAAQLRTNVTSPNGVTEVALRTLMEELPDLMHRTVMAAIKRDEELSK</sequence>